<comment type="caution">
    <text evidence="4">The sequence shown here is derived from an EMBL/GenBank/DDBJ whole genome shotgun (WGS) entry which is preliminary data.</text>
</comment>
<feature type="signal peptide" evidence="3">
    <location>
        <begin position="1"/>
        <end position="16"/>
    </location>
</feature>
<feature type="chain" id="PRO_5041412435" evidence="3">
    <location>
        <begin position="17"/>
        <end position="304"/>
    </location>
</feature>
<sequence length="304" mass="30959">MLILLTFLTTLTLVSSAYLPSPYPSATPSPSLTPNTTPTALPAHSARPAGPTPTLAPRCDPNGGNCQYGGTAVALQADTVTSTILSVTSVPCYLTTTVIDEKTVVQTIYNTETVTETVTKEGKVFIIQYAPTPILKMTVVPKVIQVTVDMPSYWLESSGVAGYSTVKEEWSTKAADGGCPTCGKPQPQPQPVQGGPGAAPAWVYASASPGGSRSGSVPAAAGVGQAQGGDGWAVAAGGNGQQGGVGATWGDGGQPGQGQVQGQGRATWYSAASPRRSADAYLGFVCVGMALGVVVCGELLHFLR</sequence>
<feature type="region of interest" description="Disordered" evidence="1">
    <location>
        <begin position="232"/>
        <end position="265"/>
    </location>
</feature>
<keyword evidence="2" id="KW-0812">Transmembrane</keyword>
<dbReference type="AlphaFoldDB" id="A0AA38HCN7"/>
<protein>
    <submittedName>
        <fullName evidence="4">Uncharacterized protein</fullName>
    </submittedName>
</protein>
<feature type="region of interest" description="Disordered" evidence="1">
    <location>
        <begin position="177"/>
        <end position="205"/>
    </location>
</feature>
<keyword evidence="5" id="KW-1185">Reference proteome</keyword>
<organism evidence="4 5">
    <name type="scientific">Dioszegia hungarica</name>
    <dbReference type="NCBI Taxonomy" id="4972"/>
    <lineage>
        <taxon>Eukaryota</taxon>
        <taxon>Fungi</taxon>
        <taxon>Dikarya</taxon>
        <taxon>Basidiomycota</taxon>
        <taxon>Agaricomycotina</taxon>
        <taxon>Tremellomycetes</taxon>
        <taxon>Tremellales</taxon>
        <taxon>Bulleribasidiaceae</taxon>
        <taxon>Dioszegia</taxon>
    </lineage>
</organism>
<dbReference type="GeneID" id="77732492"/>
<feature type="transmembrane region" description="Helical" evidence="2">
    <location>
        <begin position="280"/>
        <end position="303"/>
    </location>
</feature>
<evidence type="ECO:0000313" key="4">
    <source>
        <dbReference type="EMBL" id="KAI9636504.1"/>
    </source>
</evidence>
<evidence type="ECO:0000256" key="3">
    <source>
        <dbReference type="SAM" id="SignalP"/>
    </source>
</evidence>
<evidence type="ECO:0000313" key="5">
    <source>
        <dbReference type="Proteomes" id="UP001164286"/>
    </source>
</evidence>
<feature type="region of interest" description="Disordered" evidence="1">
    <location>
        <begin position="25"/>
        <end position="54"/>
    </location>
</feature>
<dbReference type="EMBL" id="JAKWFO010000005">
    <property type="protein sequence ID" value="KAI9636504.1"/>
    <property type="molecule type" value="Genomic_DNA"/>
</dbReference>
<reference evidence="4" key="1">
    <citation type="journal article" date="2022" name="G3 (Bethesda)">
        <title>High quality genome of the basidiomycete yeast Dioszegia hungarica PDD-24b-2 isolated from cloud water.</title>
        <authorList>
            <person name="Jarrige D."/>
            <person name="Haridas S."/>
            <person name="Bleykasten-Grosshans C."/>
            <person name="Joly M."/>
            <person name="Nadalig T."/>
            <person name="Sancelme M."/>
            <person name="Vuilleumier S."/>
            <person name="Grigoriev I.V."/>
            <person name="Amato P."/>
            <person name="Bringel F."/>
        </authorList>
    </citation>
    <scope>NUCLEOTIDE SEQUENCE</scope>
    <source>
        <strain evidence="4">PDD-24b-2</strain>
    </source>
</reference>
<feature type="compositionally biased region" description="Low complexity" evidence="1">
    <location>
        <begin position="28"/>
        <end position="43"/>
    </location>
</feature>
<name>A0AA38HCN7_9TREE</name>
<accession>A0AA38HCN7</accession>
<keyword evidence="2" id="KW-0472">Membrane</keyword>
<feature type="compositionally biased region" description="Gly residues" evidence="1">
    <location>
        <begin position="232"/>
        <end position="261"/>
    </location>
</feature>
<dbReference type="Proteomes" id="UP001164286">
    <property type="component" value="Unassembled WGS sequence"/>
</dbReference>
<dbReference type="RefSeq" id="XP_052946281.1">
    <property type="nucleotide sequence ID" value="XM_053093287.1"/>
</dbReference>
<keyword evidence="3" id="KW-0732">Signal</keyword>
<evidence type="ECO:0000256" key="1">
    <source>
        <dbReference type="SAM" id="MobiDB-lite"/>
    </source>
</evidence>
<evidence type="ECO:0000256" key="2">
    <source>
        <dbReference type="SAM" id="Phobius"/>
    </source>
</evidence>
<keyword evidence="2" id="KW-1133">Transmembrane helix</keyword>
<gene>
    <name evidence="4" type="ORF">MKK02DRAFT_45208</name>
</gene>
<proteinExistence type="predicted"/>